<evidence type="ECO:0000313" key="2">
    <source>
        <dbReference type="EMBL" id="OIP36617.1"/>
    </source>
</evidence>
<comment type="similarity">
    <text evidence="1">Belongs to the asp23 family.</text>
</comment>
<dbReference type="AlphaFoldDB" id="A0A1J5DK57"/>
<dbReference type="Pfam" id="PF03780">
    <property type="entry name" value="Asp23"/>
    <property type="match status" value="1"/>
</dbReference>
<protein>
    <submittedName>
        <fullName evidence="2">Alkaline-shock protein</fullName>
    </submittedName>
</protein>
<dbReference type="PANTHER" id="PTHR34297">
    <property type="entry name" value="HYPOTHETICAL CYTOSOLIC PROTEIN-RELATED"/>
    <property type="match status" value="1"/>
</dbReference>
<dbReference type="EMBL" id="MNYI01000236">
    <property type="protein sequence ID" value="OIP36617.1"/>
    <property type="molecule type" value="Genomic_DNA"/>
</dbReference>
<dbReference type="InterPro" id="IPR005531">
    <property type="entry name" value="Asp23"/>
</dbReference>
<comment type="caution">
    <text evidence="2">The sequence shown here is derived from an EMBL/GenBank/DDBJ whole genome shotgun (WGS) entry which is preliminary data.</text>
</comment>
<reference evidence="2 3" key="1">
    <citation type="journal article" date="2016" name="Environ. Microbiol.">
        <title>Genomic resolution of a cold subsurface aquifer community provides metabolic insights for novel microbes adapted to high CO concentrations.</title>
        <authorList>
            <person name="Probst A.J."/>
            <person name="Castelle C.J."/>
            <person name="Singh A."/>
            <person name="Brown C.T."/>
            <person name="Anantharaman K."/>
            <person name="Sharon I."/>
            <person name="Hug L.A."/>
            <person name="Burstein D."/>
            <person name="Emerson J.B."/>
            <person name="Thomas B.C."/>
            <person name="Banfield J.F."/>
        </authorList>
    </citation>
    <scope>NUCLEOTIDE SEQUENCE [LARGE SCALE GENOMIC DNA]</scope>
    <source>
        <strain evidence="2">CG2_30_40_21</strain>
    </source>
</reference>
<name>A0A1J5DK57_9BACT</name>
<dbReference type="STRING" id="1817895.AUJ95_09275"/>
<sequence>MVNMAESNIGSVKVSDEVIATVASVAATQVEGVAGMSEGIVDGLAKLITGGQATKGIKVSVGNEEAAIDISIIVEYGHPIAEIGRKVQENVKNAVESMTGLRVVEINVYIQGVHLLEEKSDERHERGRKLK</sequence>
<accession>A0A1J5DK57</accession>
<dbReference type="PANTHER" id="PTHR34297:SF2">
    <property type="entry name" value="ASP23_GLS24 FAMILY ENVELOPE STRESS RESPONSE PROTEIN"/>
    <property type="match status" value="1"/>
</dbReference>
<gene>
    <name evidence="2" type="ORF">AUJ95_09275</name>
</gene>
<dbReference type="Proteomes" id="UP000183085">
    <property type="component" value="Unassembled WGS sequence"/>
</dbReference>
<evidence type="ECO:0000313" key="3">
    <source>
        <dbReference type="Proteomes" id="UP000183085"/>
    </source>
</evidence>
<organism evidence="2 3">
    <name type="scientific">Candidatus Desantisbacteria bacterium CG2_30_40_21</name>
    <dbReference type="NCBI Taxonomy" id="1817895"/>
    <lineage>
        <taxon>Bacteria</taxon>
        <taxon>Candidatus Desantisiibacteriota</taxon>
    </lineage>
</organism>
<proteinExistence type="inferred from homology"/>
<evidence type="ECO:0000256" key="1">
    <source>
        <dbReference type="ARBA" id="ARBA00005721"/>
    </source>
</evidence>